<accession>A0A6M1S3M7</accession>
<evidence type="ECO:0000313" key="1">
    <source>
        <dbReference type="EMBL" id="NGO63877.1"/>
    </source>
</evidence>
<gene>
    <name evidence="1" type="ORF">G6N76_09335</name>
</gene>
<dbReference type="Proteomes" id="UP000477849">
    <property type="component" value="Unassembled WGS sequence"/>
</dbReference>
<sequence>MAITLRLLHIAIAQPLGEFINERRKARLNREMHQLPDSVQRDVGWPPREEVRR</sequence>
<organism evidence="1 2">
    <name type="scientific">Rhizobium daejeonense</name>
    <dbReference type="NCBI Taxonomy" id="240521"/>
    <lineage>
        <taxon>Bacteria</taxon>
        <taxon>Pseudomonadati</taxon>
        <taxon>Pseudomonadota</taxon>
        <taxon>Alphaproteobacteria</taxon>
        <taxon>Hyphomicrobiales</taxon>
        <taxon>Rhizobiaceae</taxon>
        <taxon>Rhizobium/Agrobacterium group</taxon>
        <taxon>Rhizobium</taxon>
    </lineage>
</organism>
<dbReference type="EMBL" id="JAAKZH010000003">
    <property type="protein sequence ID" value="NGO63877.1"/>
    <property type="molecule type" value="Genomic_DNA"/>
</dbReference>
<evidence type="ECO:0008006" key="3">
    <source>
        <dbReference type="Google" id="ProtNLM"/>
    </source>
</evidence>
<keyword evidence="2" id="KW-1185">Reference proteome</keyword>
<evidence type="ECO:0000313" key="2">
    <source>
        <dbReference type="Proteomes" id="UP000477849"/>
    </source>
</evidence>
<name>A0A6M1S3M7_9HYPH</name>
<reference evidence="1 2" key="1">
    <citation type="submission" date="2020-02" db="EMBL/GenBank/DDBJ databases">
        <title>Genome sequence of the type strain CCBAU10050 of Rhizobium daejeonense.</title>
        <authorList>
            <person name="Gao J."/>
            <person name="Sun J."/>
        </authorList>
    </citation>
    <scope>NUCLEOTIDE SEQUENCE [LARGE SCALE GENOMIC DNA]</scope>
    <source>
        <strain evidence="1 2">CCBAU10050</strain>
    </source>
</reference>
<dbReference type="AlphaFoldDB" id="A0A6M1S3M7"/>
<proteinExistence type="predicted"/>
<dbReference type="RefSeq" id="WP_163899094.1">
    <property type="nucleotide sequence ID" value="NZ_CP048427.1"/>
</dbReference>
<protein>
    <recommendedName>
        <fullName evidence="3">DUF1127 domain-containing protein</fullName>
    </recommendedName>
</protein>
<comment type="caution">
    <text evidence="1">The sequence shown here is derived from an EMBL/GenBank/DDBJ whole genome shotgun (WGS) entry which is preliminary data.</text>
</comment>